<dbReference type="AlphaFoldDB" id="A0A315Y304"/>
<accession>A0A315Y304</accession>
<keyword evidence="1" id="KW-1133">Transmembrane helix</keyword>
<dbReference type="Proteomes" id="UP000245720">
    <property type="component" value="Unassembled WGS sequence"/>
</dbReference>
<evidence type="ECO:0000256" key="1">
    <source>
        <dbReference type="SAM" id="Phobius"/>
    </source>
</evidence>
<dbReference type="OrthoDB" id="9815466at2"/>
<organism evidence="2 3">
    <name type="scientific">Ruminococcus flavefaciens</name>
    <dbReference type="NCBI Taxonomy" id="1265"/>
    <lineage>
        <taxon>Bacteria</taxon>
        <taxon>Bacillati</taxon>
        <taxon>Bacillota</taxon>
        <taxon>Clostridia</taxon>
        <taxon>Eubacteriales</taxon>
        <taxon>Oscillospiraceae</taxon>
        <taxon>Ruminococcus</taxon>
    </lineage>
</organism>
<name>A0A315Y304_RUMFL</name>
<dbReference type="EMBL" id="QGDI01000005">
    <property type="protein sequence ID" value="PWJ13077.1"/>
    <property type="molecule type" value="Genomic_DNA"/>
</dbReference>
<feature type="transmembrane region" description="Helical" evidence="1">
    <location>
        <begin position="777"/>
        <end position="798"/>
    </location>
</feature>
<feature type="transmembrane region" description="Helical" evidence="1">
    <location>
        <begin position="234"/>
        <end position="253"/>
    </location>
</feature>
<dbReference type="Pfam" id="PF09586">
    <property type="entry name" value="YfhO"/>
    <property type="match status" value="2"/>
</dbReference>
<feature type="transmembrane region" description="Helical" evidence="1">
    <location>
        <begin position="356"/>
        <end position="374"/>
    </location>
</feature>
<protein>
    <submittedName>
        <fullName evidence="2">Putative membrane protein YfhO</fullName>
    </submittedName>
</protein>
<feature type="transmembrane region" description="Helical" evidence="1">
    <location>
        <begin position="424"/>
        <end position="444"/>
    </location>
</feature>
<dbReference type="PANTHER" id="PTHR38454:SF1">
    <property type="entry name" value="INTEGRAL MEMBRANE PROTEIN"/>
    <property type="match status" value="1"/>
</dbReference>
<gene>
    <name evidence="2" type="ORF">IE37_01576</name>
</gene>
<feature type="transmembrane region" description="Helical" evidence="1">
    <location>
        <begin position="386"/>
        <end position="404"/>
    </location>
</feature>
<feature type="transmembrane region" description="Helical" evidence="1">
    <location>
        <begin position="333"/>
        <end position="350"/>
    </location>
</feature>
<keyword evidence="1" id="KW-0812">Transmembrane</keyword>
<keyword evidence="1" id="KW-0472">Membrane</keyword>
<dbReference type="RefSeq" id="WP_109726359.1">
    <property type="nucleotide sequence ID" value="NZ_QGDI01000005.1"/>
</dbReference>
<evidence type="ECO:0000313" key="3">
    <source>
        <dbReference type="Proteomes" id="UP000245720"/>
    </source>
</evidence>
<proteinExistence type="predicted"/>
<feature type="transmembrane region" description="Helical" evidence="1">
    <location>
        <begin position="184"/>
        <end position="213"/>
    </location>
</feature>
<evidence type="ECO:0000313" key="2">
    <source>
        <dbReference type="EMBL" id="PWJ13077.1"/>
    </source>
</evidence>
<dbReference type="InterPro" id="IPR018580">
    <property type="entry name" value="Uncharacterised_YfhO"/>
</dbReference>
<feature type="transmembrane region" description="Helical" evidence="1">
    <location>
        <begin position="456"/>
        <end position="477"/>
    </location>
</feature>
<sequence length="838" mass="95349">MKRSVAAKGCTKEKYLLAFLLGFGTMLFTVLPMMLTERGYFIYYGDYNAQQIPFYSLANDAARSGGLGWNWFTDLGSDFLTSYSFYLSGSPFFWLTVLLPRGLVLYAMPVVLALKHGIATLTAYAYIRRFVRGKNAAVTGALLYAFSGFQVYNIFFNHFQDVTALFPLMLIAMEENINCRRKGVFALTVALCACVNYYFFAGQAVFLILYYLFRMRCRDFHTSWKKFFGLLFEAIIGSLMAAFILLPSAMALMGNYRISERLYGADMTAYTDKTLLPRLVQTLFMPADPPAYPNLFSSDYEKWASIGAYLPLFSMAGVISFMHLRRKHWASKLLFCCGVFAVIPILNSLFQAVNSYYYARWFYMPILIMAMMTAHSLDDEENSGFTGLKVCAAMTIAFAVMGCFPAKPKDGEKAKLFTMPEDVLYFWITIGVTVLFLVCSYLIFRRKKKGRLSTAFVVFVTAVSSIICVFTTTLYAANSVTSAREYIDTAIDGEDEVWEPVSEDNFFRIDISADCDNYPMIWGLPTMRAFQSVVNTSIMDFYSYVGVPRDVASRAKLSHYTLRGLFSVKYYYKEKKEGCSYEELLRSTPDSSSSSSSNSADENTDIAIIPDELPDFRYVGETEHFEIYENELYVPMGFAYNTYITKKAADDKGKLQREKVMMKSLILTDEQAEKYSDILREYDPERDTSMSRESYRMFCREKIACSAKSFSFDSHGFTSEIDLDSPELVFFSVPYSSGWTAEVNGSPVDVEKVNEGFMAVRAEKGSNTIVFRYRTPYLREGVIISCISTAVLAVYVLISRRKRSKGDYADHRHFYDYSSCEKIKAAQEYCDSLFNTKA</sequence>
<feature type="transmembrane region" description="Helical" evidence="1">
    <location>
        <begin position="303"/>
        <end position="321"/>
    </location>
</feature>
<dbReference type="PANTHER" id="PTHR38454">
    <property type="entry name" value="INTEGRAL MEMBRANE PROTEIN-RELATED"/>
    <property type="match status" value="1"/>
</dbReference>
<feature type="transmembrane region" description="Helical" evidence="1">
    <location>
        <begin position="135"/>
        <end position="155"/>
    </location>
</feature>
<feature type="transmembrane region" description="Helical" evidence="1">
    <location>
        <begin position="92"/>
        <end position="114"/>
    </location>
</feature>
<reference evidence="2 3" key="1">
    <citation type="submission" date="2018-05" db="EMBL/GenBank/DDBJ databases">
        <title>The Hungate 1000. A catalogue of reference genomes from the rumen microbiome.</title>
        <authorList>
            <person name="Kelly W."/>
        </authorList>
    </citation>
    <scope>NUCLEOTIDE SEQUENCE [LARGE SCALE GENOMIC DNA]</scope>
    <source>
        <strain evidence="2 3">SAb67</strain>
    </source>
</reference>
<comment type="caution">
    <text evidence="2">The sequence shown here is derived from an EMBL/GenBank/DDBJ whole genome shotgun (WGS) entry which is preliminary data.</text>
</comment>
<feature type="transmembrane region" description="Helical" evidence="1">
    <location>
        <begin position="15"/>
        <end position="35"/>
    </location>
</feature>